<evidence type="ECO:0000313" key="16">
    <source>
        <dbReference type="Proteomes" id="UP000298252"/>
    </source>
</evidence>
<keyword evidence="9" id="KW-0862">Zinc</keyword>
<evidence type="ECO:0000256" key="2">
    <source>
        <dbReference type="ARBA" id="ARBA00001947"/>
    </source>
</evidence>
<comment type="catalytic activity">
    <reaction evidence="11">
        <text>N-succinyl-(2S,6S)-2,6-diaminopimelate + H2O = (2S,6S)-2,6-diaminopimelate + succinate</text>
        <dbReference type="Rhea" id="RHEA:22608"/>
        <dbReference type="ChEBI" id="CHEBI:15377"/>
        <dbReference type="ChEBI" id="CHEBI:30031"/>
        <dbReference type="ChEBI" id="CHEBI:57609"/>
        <dbReference type="ChEBI" id="CHEBI:58087"/>
        <dbReference type="EC" id="3.5.1.18"/>
    </reaction>
</comment>
<dbReference type="InterPro" id="IPR001261">
    <property type="entry name" value="ArgE/DapE_CS"/>
</dbReference>
<keyword evidence="10" id="KW-0170">Cobalt</keyword>
<comment type="similarity">
    <text evidence="4">Belongs to the peptidase M20A family.</text>
</comment>
<dbReference type="GO" id="GO:0009014">
    <property type="term" value="F:succinyl-diaminopimelate desuccinylase activity"/>
    <property type="evidence" value="ECO:0007669"/>
    <property type="project" value="UniProtKB-EC"/>
</dbReference>
<dbReference type="STRING" id="1424659.SAMN05216368_103159"/>
<reference evidence="13 15" key="1">
    <citation type="submission" date="2016-10" db="EMBL/GenBank/DDBJ databases">
        <authorList>
            <person name="Varghese N."/>
            <person name="Submissions S."/>
        </authorList>
    </citation>
    <scope>NUCLEOTIDE SEQUENCE [LARGE SCALE GENOMIC DNA]</scope>
    <source>
        <strain evidence="13 15">CGMCC 1.11215</strain>
    </source>
</reference>
<dbReference type="InterPro" id="IPR002933">
    <property type="entry name" value="Peptidase_M20"/>
</dbReference>
<proteinExistence type="inferred from homology"/>
<dbReference type="Gene3D" id="3.40.630.10">
    <property type="entry name" value="Zn peptidases"/>
    <property type="match status" value="1"/>
</dbReference>
<dbReference type="UniPathway" id="UPA00034">
    <property type="reaction ID" value="UER00021"/>
</dbReference>
<evidence type="ECO:0000256" key="1">
    <source>
        <dbReference type="ARBA" id="ARBA00001941"/>
    </source>
</evidence>
<evidence type="ECO:0000256" key="4">
    <source>
        <dbReference type="ARBA" id="ARBA00006247"/>
    </source>
</evidence>
<dbReference type="PANTHER" id="PTHR43808:SF32">
    <property type="entry name" value="ARGE_DAPE-RELATED DEACYLASE"/>
    <property type="match status" value="1"/>
</dbReference>
<dbReference type="SUPFAM" id="SSF55031">
    <property type="entry name" value="Bacterial exopeptidase dimerisation domain"/>
    <property type="match status" value="1"/>
</dbReference>
<dbReference type="InterPro" id="IPR010182">
    <property type="entry name" value="ArgE/DapE"/>
</dbReference>
<sequence length="410" mass="41974">MTTTTTEGVLSDTESRVLDLITEQSIVDLASALIAAAGENPGGTENDTVSVLRAACAAHGLSTRVTEVAPGRPNLVATLTGGTAPGLMFLGHSDVVPAGEGWSRDPFVPMRHGDRLIGRGSTDMKGGLAAIVLALAAIKRADVTLAGPAALFCTVDEEDLGLGIRSLTAAASAAGGIGHYRACVVAEPTDLHTVIACRGDAYIELTVQGKSAHSGRPADGRNAISAASKIIALILADHARLQANQDDLLGAGSWNVGRIEGGDGTSMVAADCRVWLDRRLMPGEDPQQIVAALAAQVTAAGIDRAGITVTFEVTMEMPGFRTSAQSPIVIQTVAAAADAGGGESPIGGWSAACDGGFIDREFGIPTIVFGPGDLNHQAHQIDESVSVTELVCAARAYALLCLRLVGEVTP</sequence>
<comment type="pathway">
    <text evidence="3">Amino-acid biosynthesis; L-lysine biosynthesis via DAP pathway; LL-2,6-diaminopimelate from (S)-tetrahydrodipicolinate (succinylase route): step 3/3.</text>
</comment>
<dbReference type="InterPro" id="IPR011650">
    <property type="entry name" value="Peptidase_M20_dimer"/>
</dbReference>
<organism evidence="13 15">
    <name type="scientific">Cryobacterium flavum</name>
    <dbReference type="NCBI Taxonomy" id="1424659"/>
    <lineage>
        <taxon>Bacteria</taxon>
        <taxon>Bacillati</taxon>
        <taxon>Actinomycetota</taxon>
        <taxon>Actinomycetes</taxon>
        <taxon>Micrococcales</taxon>
        <taxon>Microbacteriaceae</taxon>
        <taxon>Cryobacterium</taxon>
    </lineage>
</organism>
<evidence type="ECO:0000256" key="9">
    <source>
        <dbReference type="ARBA" id="ARBA00022833"/>
    </source>
</evidence>
<dbReference type="AlphaFoldDB" id="A0A4V6QG94"/>
<dbReference type="GO" id="GO:0046872">
    <property type="term" value="F:metal ion binding"/>
    <property type="evidence" value="ECO:0007669"/>
    <property type="project" value="UniProtKB-KW"/>
</dbReference>
<evidence type="ECO:0000259" key="12">
    <source>
        <dbReference type="Pfam" id="PF07687"/>
    </source>
</evidence>
<keyword evidence="7" id="KW-0479">Metal-binding</keyword>
<evidence type="ECO:0000256" key="7">
    <source>
        <dbReference type="ARBA" id="ARBA00022723"/>
    </source>
</evidence>
<dbReference type="GO" id="GO:0009089">
    <property type="term" value="P:lysine biosynthetic process via diaminopimelate"/>
    <property type="evidence" value="ECO:0007669"/>
    <property type="project" value="UniProtKB-UniPathway"/>
</dbReference>
<dbReference type="EMBL" id="FNIB01000003">
    <property type="protein sequence ID" value="SDM99527.1"/>
    <property type="molecule type" value="Genomic_DNA"/>
</dbReference>
<evidence type="ECO:0000256" key="11">
    <source>
        <dbReference type="ARBA" id="ARBA00051301"/>
    </source>
</evidence>
<dbReference type="SUPFAM" id="SSF53187">
    <property type="entry name" value="Zn-dependent exopeptidases"/>
    <property type="match status" value="1"/>
</dbReference>
<dbReference type="PROSITE" id="PS00758">
    <property type="entry name" value="ARGE_DAPE_CPG2_1"/>
    <property type="match status" value="1"/>
</dbReference>
<dbReference type="InterPro" id="IPR036264">
    <property type="entry name" value="Bact_exopeptidase_dim_dom"/>
</dbReference>
<dbReference type="NCBIfam" id="TIGR01910">
    <property type="entry name" value="DapE-ArgE"/>
    <property type="match status" value="1"/>
</dbReference>
<accession>A0A4V6QG94</accession>
<protein>
    <recommendedName>
        <fullName evidence="6">Probable succinyl-diaminopimelate desuccinylase</fullName>
        <ecNumber evidence="5">3.5.1.18</ecNumber>
    </recommendedName>
</protein>
<keyword evidence="16" id="KW-1185">Reference proteome</keyword>
<comment type="cofactor">
    <cofactor evidence="1">
        <name>Co(2+)</name>
        <dbReference type="ChEBI" id="CHEBI:48828"/>
    </cofactor>
</comment>
<feature type="domain" description="Peptidase M20 dimerisation" evidence="12">
    <location>
        <begin position="198"/>
        <end position="300"/>
    </location>
</feature>
<evidence type="ECO:0000256" key="3">
    <source>
        <dbReference type="ARBA" id="ARBA00005130"/>
    </source>
</evidence>
<evidence type="ECO:0000256" key="10">
    <source>
        <dbReference type="ARBA" id="ARBA00023285"/>
    </source>
</evidence>
<evidence type="ECO:0000256" key="6">
    <source>
        <dbReference type="ARBA" id="ARBA00016853"/>
    </source>
</evidence>
<reference evidence="14 16" key="2">
    <citation type="submission" date="2019-03" db="EMBL/GenBank/DDBJ databases">
        <title>Genomics of glacier-inhabiting Cryobacterium strains.</title>
        <authorList>
            <person name="Liu Q."/>
            <person name="Xin Y.-H."/>
        </authorList>
    </citation>
    <scope>NUCLEOTIDE SEQUENCE [LARGE SCALE GENOMIC DNA]</scope>
    <source>
        <strain evidence="14 16">Hh8</strain>
    </source>
</reference>
<dbReference type="Proteomes" id="UP000298252">
    <property type="component" value="Unassembled WGS sequence"/>
</dbReference>
<evidence type="ECO:0000313" key="15">
    <source>
        <dbReference type="Proteomes" id="UP000199639"/>
    </source>
</evidence>
<dbReference type="EC" id="3.5.1.18" evidence="5"/>
<dbReference type="InterPro" id="IPR050072">
    <property type="entry name" value="Peptidase_M20A"/>
</dbReference>
<keyword evidence="8" id="KW-0378">Hydrolase</keyword>
<dbReference type="Pfam" id="PF07687">
    <property type="entry name" value="M20_dimer"/>
    <property type="match status" value="1"/>
</dbReference>
<dbReference type="RefSeq" id="WP_092339852.1">
    <property type="nucleotide sequence ID" value="NZ_FNIB01000003.1"/>
</dbReference>
<evidence type="ECO:0000256" key="5">
    <source>
        <dbReference type="ARBA" id="ARBA00011921"/>
    </source>
</evidence>
<comment type="cofactor">
    <cofactor evidence="2">
        <name>Zn(2+)</name>
        <dbReference type="ChEBI" id="CHEBI:29105"/>
    </cofactor>
</comment>
<evidence type="ECO:0000313" key="13">
    <source>
        <dbReference type="EMBL" id="SDM99527.1"/>
    </source>
</evidence>
<dbReference type="Pfam" id="PF01546">
    <property type="entry name" value="Peptidase_M20"/>
    <property type="match status" value="1"/>
</dbReference>
<gene>
    <name evidence="14" type="ORF">E3O21_18720</name>
    <name evidence="13" type="ORF">SAMN05216368_103159</name>
</gene>
<dbReference type="Gene3D" id="3.30.70.360">
    <property type="match status" value="1"/>
</dbReference>
<dbReference type="EMBL" id="SOFD01000041">
    <property type="protein sequence ID" value="TFB73187.1"/>
    <property type="molecule type" value="Genomic_DNA"/>
</dbReference>
<name>A0A4V6QG94_9MICO</name>
<evidence type="ECO:0000256" key="8">
    <source>
        <dbReference type="ARBA" id="ARBA00022801"/>
    </source>
</evidence>
<dbReference type="PANTHER" id="PTHR43808">
    <property type="entry name" value="ACETYLORNITHINE DEACETYLASE"/>
    <property type="match status" value="1"/>
</dbReference>
<dbReference type="CDD" id="cd08659">
    <property type="entry name" value="M20_ArgE_DapE-like"/>
    <property type="match status" value="1"/>
</dbReference>
<dbReference type="Proteomes" id="UP000199639">
    <property type="component" value="Unassembled WGS sequence"/>
</dbReference>
<evidence type="ECO:0000313" key="14">
    <source>
        <dbReference type="EMBL" id="TFB73187.1"/>
    </source>
</evidence>